<feature type="domain" description="Tyr recombinase" evidence="5">
    <location>
        <begin position="107"/>
        <end position="320"/>
    </location>
</feature>
<evidence type="ECO:0000259" key="5">
    <source>
        <dbReference type="PROSITE" id="PS51898"/>
    </source>
</evidence>
<protein>
    <recommendedName>
        <fullName evidence="9">Integron integrase</fullName>
    </recommendedName>
</protein>
<dbReference type="PROSITE" id="PS51900">
    <property type="entry name" value="CB"/>
    <property type="match status" value="1"/>
</dbReference>
<dbReference type="GO" id="GO:0003677">
    <property type="term" value="F:DNA binding"/>
    <property type="evidence" value="ECO:0007669"/>
    <property type="project" value="UniProtKB-KW"/>
</dbReference>
<evidence type="ECO:0000256" key="2">
    <source>
        <dbReference type="ARBA" id="ARBA00022908"/>
    </source>
</evidence>
<gene>
    <name evidence="7" type="ORF">DSTB1V02_LOCUS14356</name>
</gene>
<dbReference type="CDD" id="cd01193">
    <property type="entry name" value="INT_IntI_C"/>
    <property type="match status" value="1"/>
</dbReference>
<reference evidence="7" key="1">
    <citation type="submission" date="2020-11" db="EMBL/GenBank/DDBJ databases">
        <authorList>
            <person name="Tran Van P."/>
        </authorList>
    </citation>
    <scope>NUCLEOTIDE SEQUENCE</scope>
</reference>
<proteinExistence type="inferred from homology"/>
<evidence type="ECO:0000313" key="8">
    <source>
        <dbReference type="Proteomes" id="UP000677054"/>
    </source>
</evidence>
<accession>A0A7R9AIF4</accession>
<keyword evidence="8" id="KW-1185">Reference proteome</keyword>
<dbReference type="InterPro" id="IPR002104">
    <property type="entry name" value="Integrase_catalytic"/>
</dbReference>
<dbReference type="EMBL" id="CAJPEV010010838">
    <property type="protein sequence ID" value="CAG0906108.1"/>
    <property type="molecule type" value="Genomic_DNA"/>
</dbReference>
<dbReference type="AlphaFoldDB" id="A0A7R9AIF4"/>
<dbReference type="PANTHER" id="PTHR30349:SF64">
    <property type="entry name" value="PROPHAGE INTEGRASE INTD-RELATED"/>
    <property type="match status" value="1"/>
</dbReference>
<name>A0A7R9AIF4_9CRUS</name>
<dbReference type="InterPro" id="IPR013762">
    <property type="entry name" value="Integrase-like_cat_sf"/>
</dbReference>
<dbReference type="Gene3D" id="1.10.150.130">
    <property type="match status" value="1"/>
</dbReference>
<comment type="similarity">
    <text evidence="1">Belongs to the 'phage' integrase family.</text>
</comment>
<dbReference type="OrthoDB" id="8300156at2759"/>
<dbReference type="PANTHER" id="PTHR30349">
    <property type="entry name" value="PHAGE INTEGRASE-RELATED"/>
    <property type="match status" value="1"/>
</dbReference>
<keyword evidence="3" id="KW-0238">DNA-binding</keyword>
<evidence type="ECO:0008006" key="9">
    <source>
        <dbReference type="Google" id="ProtNLM"/>
    </source>
</evidence>
<dbReference type="PROSITE" id="PS51898">
    <property type="entry name" value="TYR_RECOMBINASE"/>
    <property type="match status" value="1"/>
</dbReference>
<dbReference type="GO" id="GO:0006310">
    <property type="term" value="P:DNA recombination"/>
    <property type="evidence" value="ECO:0007669"/>
    <property type="project" value="UniProtKB-KW"/>
</dbReference>
<dbReference type="EMBL" id="LR910356">
    <property type="protein sequence ID" value="CAD7254610.1"/>
    <property type="molecule type" value="Genomic_DNA"/>
</dbReference>
<evidence type="ECO:0000256" key="3">
    <source>
        <dbReference type="ARBA" id="ARBA00023125"/>
    </source>
</evidence>
<evidence type="ECO:0000313" key="7">
    <source>
        <dbReference type="EMBL" id="CAD7254610.1"/>
    </source>
</evidence>
<dbReference type="InterPro" id="IPR011946">
    <property type="entry name" value="Integrase_integron-type"/>
</dbReference>
<dbReference type="SUPFAM" id="SSF56349">
    <property type="entry name" value="DNA breaking-rejoining enzymes"/>
    <property type="match status" value="1"/>
</dbReference>
<dbReference type="Pfam" id="PF13495">
    <property type="entry name" value="Phage_int_SAM_4"/>
    <property type="match status" value="1"/>
</dbReference>
<dbReference type="InterPro" id="IPR004107">
    <property type="entry name" value="Integrase_SAM-like_N"/>
</dbReference>
<evidence type="ECO:0000259" key="6">
    <source>
        <dbReference type="PROSITE" id="PS51900"/>
    </source>
</evidence>
<dbReference type="InterPro" id="IPR011010">
    <property type="entry name" value="DNA_brk_join_enz"/>
</dbReference>
<sequence length="325" mass="36750">MTPDNTPPPKLLDQVRDKLRLKHYSIRTERQYLQWVKRFILFHNKEHPLQMGAVQVELFLTHLAVDGKVAASTQNQALSAILFLYRDVLAVDLPWLNDVVRAKTPQRLPVVLTQQEVAAVLGRMDGVYGLMAQLLYGTGMRLMECVRLRVKDVDFDRAEVVIRDGKGGKDRVTMLPQKSITLLQAYFEKRRLLYEDDLAKGLASVYLPDALERKYTQAATSWAWQYIFVAGSYSTDPRSGVVRRHHLDEKLLQRAMKKAVLAAGITKPATPHTLRHSFATHLLQAGYDIRTVQELLGHADVATTMIYTHVLNKGGKGVQSPLDAL</sequence>
<evidence type="ECO:0000256" key="1">
    <source>
        <dbReference type="ARBA" id="ARBA00008857"/>
    </source>
</evidence>
<dbReference type="InterPro" id="IPR044068">
    <property type="entry name" value="CB"/>
</dbReference>
<dbReference type="GO" id="GO:0015074">
    <property type="term" value="P:DNA integration"/>
    <property type="evidence" value="ECO:0007669"/>
    <property type="project" value="UniProtKB-KW"/>
</dbReference>
<dbReference type="Proteomes" id="UP000677054">
    <property type="component" value="Unassembled WGS sequence"/>
</dbReference>
<dbReference type="Pfam" id="PF00589">
    <property type="entry name" value="Phage_integrase"/>
    <property type="match status" value="1"/>
</dbReference>
<dbReference type="NCBIfam" id="TIGR02249">
    <property type="entry name" value="integrase_gron"/>
    <property type="match status" value="1"/>
</dbReference>
<dbReference type="InterPro" id="IPR050090">
    <property type="entry name" value="Tyrosine_recombinase_XerCD"/>
</dbReference>
<evidence type="ECO:0000256" key="4">
    <source>
        <dbReference type="ARBA" id="ARBA00023172"/>
    </source>
</evidence>
<dbReference type="InterPro" id="IPR010998">
    <property type="entry name" value="Integrase_recombinase_N"/>
</dbReference>
<organism evidence="7">
    <name type="scientific">Darwinula stevensoni</name>
    <dbReference type="NCBI Taxonomy" id="69355"/>
    <lineage>
        <taxon>Eukaryota</taxon>
        <taxon>Metazoa</taxon>
        <taxon>Ecdysozoa</taxon>
        <taxon>Arthropoda</taxon>
        <taxon>Crustacea</taxon>
        <taxon>Oligostraca</taxon>
        <taxon>Ostracoda</taxon>
        <taxon>Podocopa</taxon>
        <taxon>Podocopida</taxon>
        <taxon>Darwinulocopina</taxon>
        <taxon>Darwinuloidea</taxon>
        <taxon>Darwinulidae</taxon>
        <taxon>Darwinula</taxon>
    </lineage>
</organism>
<feature type="domain" description="Core-binding (CB)" evidence="6">
    <location>
        <begin position="6"/>
        <end position="89"/>
    </location>
</feature>
<dbReference type="Gene3D" id="1.10.443.10">
    <property type="entry name" value="Intergrase catalytic core"/>
    <property type="match status" value="1"/>
</dbReference>
<keyword evidence="4" id="KW-0233">DNA recombination</keyword>
<keyword evidence="2" id="KW-0229">DNA integration</keyword>